<name>A0A922HVS0_DERFA</name>
<dbReference type="InterPro" id="IPR036397">
    <property type="entry name" value="RNaseH_sf"/>
</dbReference>
<dbReference type="GO" id="GO:0003676">
    <property type="term" value="F:nucleic acid binding"/>
    <property type="evidence" value="ECO:0007669"/>
    <property type="project" value="InterPro"/>
</dbReference>
<evidence type="ECO:0000313" key="3">
    <source>
        <dbReference type="Proteomes" id="UP000790347"/>
    </source>
</evidence>
<gene>
    <name evidence="2" type="ORF">DERF_009832</name>
</gene>
<sequence length="61" mass="6806">MGSWTPHNLSEVNLGQRVMICTSLLLKHRVDPFFNRMITGDEKSGHCRNGKRAGLSGQLPI</sequence>
<dbReference type="EMBL" id="ASGP02000004">
    <property type="protein sequence ID" value="KAH9511364.1"/>
    <property type="molecule type" value="Genomic_DNA"/>
</dbReference>
<feature type="region of interest" description="Disordered" evidence="1">
    <location>
        <begin position="41"/>
        <end position="61"/>
    </location>
</feature>
<dbReference type="Proteomes" id="UP000790347">
    <property type="component" value="Unassembled WGS sequence"/>
</dbReference>
<dbReference type="Gene3D" id="3.30.420.10">
    <property type="entry name" value="Ribonuclease H-like superfamily/Ribonuclease H"/>
    <property type="match status" value="1"/>
</dbReference>
<evidence type="ECO:0000256" key="1">
    <source>
        <dbReference type="SAM" id="MobiDB-lite"/>
    </source>
</evidence>
<protein>
    <submittedName>
        <fullName evidence="2">Uncharacterized protein</fullName>
    </submittedName>
</protein>
<dbReference type="AlphaFoldDB" id="A0A922HVS0"/>
<proteinExistence type="predicted"/>
<comment type="caution">
    <text evidence="2">The sequence shown here is derived from an EMBL/GenBank/DDBJ whole genome shotgun (WGS) entry which is preliminary data.</text>
</comment>
<evidence type="ECO:0000313" key="2">
    <source>
        <dbReference type="EMBL" id="KAH9511364.1"/>
    </source>
</evidence>
<organism evidence="2 3">
    <name type="scientific">Dermatophagoides farinae</name>
    <name type="common">American house dust mite</name>
    <dbReference type="NCBI Taxonomy" id="6954"/>
    <lineage>
        <taxon>Eukaryota</taxon>
        <taxon>Metazoa</taxon>
        <taxon>Ecdysozoa</taxon>
        <taxon>Arthropoda</taxon>
        <taxon>Chelicerata</taxon>
        <taxon>Arachnida</taxon>
        <taxon>Acari</taxon>
        <taxon>Acariformes</taxon>
        <taxon>Sarcoptiformes</taxon>
        <taxon>Astigmata</taxon>
        <taxon>Psoroptidia</taxon>
        <taxon>Analgoidea</taxon>
        <taxon>Pyroglyphidae</taxon>
        <taxon>Dermatophagoidinae</taxon>
        <taxon>Dermatophagoides</taxon>
    </lineage>
</organism>
<reference evidence="2" key="1">
    <citation type="submission" date="2013-05" db="EMBL/GenBank/DDBJ databases">
        <authorList>
            <person name="Yim A.K.Y."/>
            <person name="Chan T.F."/>
            <person name="Ji K.M."/>
            <person name="Liu X.Y."/>
            <person name="Zhou J.W."/>
            <person name="Li R.Q."/>
            <person name="Yang K.Y."/>
            <person name="Li J."/>
            <person name="Li M."/>
            <person name="Law P.T.W."/>
            <person name="Wu Y.L."/>
            <person name="Cai Z.L."/>
            <person name="Qin H."/>
            <person name="Bao Y."/>
            <person name="Leung R.K.K."/>
            <person name="Ng P.K.S."/>
            <person name="Zou J."/>
            <person name="Zhong X.J."/>
            <person name="Ran P.X."/>
            <person name="Zhong N.S."/>
            <person name="Liu Z.G."/>
            <person name="Tsui S.K.W."/>
        </authorList>
    </citation>
    <scope>NUCLEOTIDE SEQUENCE</scope>
    <source>
        <strain evidence="2">Derf</strain>
        <tissue evidence="2">Whole organism</tissue>
    </source>
</reference>
<accession>A0A922HVS0</accession>
<reference evidence="2" key="2">
    <citation type="journal article" date="2022" name="Res Sq">
        <title>Comparative Genomics Reveals Insights into the Divergent Evolution of Astigmatic Mites and Household Pest Adaptations.</title>
        <authorList>
            <person name="Xiong Q."/>
            <person name="Wan A.T.-Y."/>
            <person name="Liu X.-Y."/>
            <person name="Fung C.S.-H."/>
            <person name="Xiao X."/>
            <person name="Malainual N."/>
            <person name="Hou J."/>
            <person name="Wang L."/>
            <person name="Wang M."/>
            <person name="Yang K."/>
            <person name="Cui Y."/>
            <person name="Leung E."/>
            <person name="Nong W."/>
            <person name="Shin S.-K."/>
            <person name="Au S."/>
            <person name="Jeong K.Y."/>
            <person name="Chew F.T."/>
            <person name="Hui J."/>
            <person name="Leung T.F."/>
            <person name="Tungtrongchitr A."/>
            <person name="Zhong N."/>
            <person name="Liu Z."/>
            <person name="Tsui S."/>
        </authorList>
    </citation>
    <scope>NUCLEOTIDE SEQUENCE</scope>
    <source>
        <strain evidence="2">Derf</strain>
        <tissue evidence="2">Whole organism</tissue>
    </source>
</reference>
<keyword evidence="3" id="KW-1185">Reference proteome</keyword>